<feature type="compositionally biased region" description="Basic and acidic residues" evidence="1">
    <location>
        <begin position="29"/>
        <end position="44"/>
    </location>
</feature>
<organism evidence="2 3">
    <name type="scientific">Rhodopirellula halodulae</name>
    <dbReference type="NCBI Taxonomy" id="2894198"/>
    <lineage>
        <taxon>Bacteria</taxon>
        <taxon>Pseudomonadati</taxon>
        <taxon>Planctomycetota</taxon>
        <taxon>Planctomycetia</taxon>
        <taxon>Pirellulales</taxon>
        <taxon>Pirellulaceae</taxon>
        <taxon>Rhodopirellula</taxon>
    </lineage>
</organism>
<sequence length="92" mass="10172">MAETVPVANNVVEGEPESEIQKYMEAQDRNSQMMEEHYRERSKSYDSTFSDGTPMQGAPTDGSASSGWVQPQQDFPSMINSSQATVVPEPAR</sequence>
<evidence type="ECO:0000313" key="2">
    <source>
        <dbReference type="EMBL" id="MCC9645349.1"/>
    </source>
</evidence>
<feature type="compositionally biased region" description="Polar residues" evidence="1">
    <location>
        <begin position="62"/>
        <end position="85"/>
    </location>
</feature>
<dbReference type="Proteomes" id="UP001430306">
    <property type="component" value="Unassembled WGS sequence"/>
</dbReference>
<comment type="caution">
    <text evidence="2">The sequence shown here is derived from an EMBL/GenBank/DDBJ whole genome shotgun (WGS) entry which is preliminary data.</text>
</comment>
<evidence type="ECO:0000313" key="3">
    <source>
        <dbReference type="Proteomes" id="UP001430306"/>
    </source>
</evidence>
<dbReference type="EMBL" id="JAJKFW010000064">
    <property type="protein sequence ID" value="MCC9645349.1"/>
    <property type="molecule type" value="Genomic_DNA"/>
</dbReference>
<dbReference type="RefSeq" id="WP_230276967.1">
    <property type="nucleotide sequence ID" value="NZ_JAJKFW010000064.1"/>
</dbReference>
<feature type="region of interest" description="Disordered" evidence="1">
    <location>
        <begin position="29"/>
        <end position="92"/>
    </location>
</feature>
<protein>
    <submittedName>
        <fullName evidence="2">Uncharacterized protein</fullName>
    </submittedName>
</protein>
<accession>A0ABS8NP25</accession>
<keyword evidence="3" id="KW-1185">Reference proteome</keyword>
<reference evidence="2" key="1">
    <citation type="submission" date="2021-11" db="EMBL/GenBank/DDBJ databases">
        <title>Genome sequence.</title>
        <authorList>
            <person name="Sun Q."/>
        </authorList>
    </citation>
    <scope>NUCLEOTIDE SEQUENCE</scope>
    <source>
        <strain evidence="2">JC740</strain>
    </source>
</reference>
<proteinExistence type="predicted"/>
<name>A0ABS8NP25_9BACT</name>
<gene>
    <name evidence="2" type="ORF">LOC71_23970</name>
</gene>
<evidence type="ECO:0000256" key="1">
    <source>
        <dbReference type="SAM" id="MobiDB-lite"/>
    </source>
</evidence>